<reference evidence="4" key="2">
    <citation type="submission" date="2025-09" db="UniProtKB">
        <authorList>
            <consortium name="Ensembl"/>
        </authorList>
    </citation>
    <scope>IDENTIFICATION</scope>
</reference>
<dbReference type="Gene3D" id="3.40.50.300">
    <property type="entry name" value="P-loop containing nucleotide triphosphate hydrolases"/>
    <property type="match status" value="1"/>
</dbReference>
<dbReference type="GeneTree" id="ENSGT00940000155826"/>
<dbReference type="Pfam" id="PF01424">
    <property type="entry name" value="R3H"/>
    <property type="match status" value="1"/>
</dbReference>
<feature type="domain" description="R3H" evidence="3">
    <location>
        <begin position="44"/>
        <end position="88"/>
    </location>
</feature>
<keyword evidence="1" id="KW-0040">ANK repeat</keyword>
<organism evidence="4 5">
    <name type="scientific">Oncorhynchus tshawytscha</name>
    <name type="common">Chinook salmon</name>
    <name type="synonym">Salmo tshawytscha</name>
    <dbReference type="NCBI Taxonomy" id="74940"/>
    <lineage>
        <taxon>Eukaryota</taxon>
        <taxon>Metazoa</taxon>
        <taxon>Chordata</taxon>
        <taxon>Craniata</taxon>
        <taxon>Vertebrata</taxon>
        <taxon>Euteleostomi</taxon>
        <taxon>Actinopterygii</taxon>
        <taxon>Neopterygii</taxon>
        <taxon>Teleostei</taxon>
        <taxon>Protacanthopterygii</taxon>
        <taxon>Salmoniformes</taxon>
        <taxon>Salmonidae</taxon>
        <taxon>Salmoninae</taxon>
        <taxon>Oncorhynchus</taxon>
    </lineage>
</organism>
<dbReference type="InterPro" id="IPR027417">
    <property type="entry name" value="P-loop_NTPase"/>
</dbReference>
<dbReference type="FunFam" id="1.25.40.20:FF:000159">
    <property type="entry name" value="probable ATP-dependent RNA helicase YTHDC2"/>
    <property type="match status" value="1"/>
</dbReference>
<name>A0A8C8F0K5_ONCTS</name>
<dbReference type="Ensembl" id="ENSOTST00005030012.2">
    <property type="protein sequence ID" value="ENSOTSP00005027776.1"/>
    <property type="gene ID" value="ENSOTSG00005013054.2"/>
</dbReference>
<dbReference type="InterPro" id="IPR036770">
    <property type="entry name" value="Ankyrin_rpt-contain_sf"/>
</dbReference>
<proteinExistence type="predicted"/>
<dbReference type="PROSITE" id="PS50088">
    <property type="entry name" value="ANK_REPEAT"/>
    <property type="match status" value="1"/>
</dbReference>
<sequence length="655" mass="73899">MSRHSTASHKPAMGHSKHSDSGGPRGKGLKDIRIHEEVKIAVNISLDRFQYSEQKEIEFPSSLSSTERAFTHRIAQSLGYISKSRGKDGSDTAQSIMTFNLSHNSKHVVRSLLQRFPITNKECTDLLPHTERGLSVAMEAESSRDKNRTSGRLNNGIPQVSKRRGPSELDFFRRSLPVYEHQEEIVQTGSGKTTQIPQFLLDDCSRNGIACRIFCTQPRRLAAIAVAERVAAERWESIGQTIGYQIRLESRVSPKTLLTFCTSGVLLRTLMAGDATMSTFTHVIVVVHSYSSQLLLYEWTCSMFLRYFSSCPVIHIKGRPFEVKQLFLEDILRTTGYANKDMMKYKKEIQRVEKQQTSLTEWCKVQEGGSRQEPQREKTSASCVLQQNDLLDDGGDSVFNQLNEKDVASLDPWLLKEMDACISDIFLNQDADAFIQLFNLILSENVSVDYMHSEASATPLMVAAGRGFLSQIEQLLSMGASIRIKASNGWTALDWAKHFQQAEVVDLLESYLSSLEAGKLDEWSLVQAATTETSPEDQDLLKEYHHSFDDEQVDLDLIMHLLQNICTSSEEGERLKKSSDYLIVLCGDYLMMDPEREPALPVCPAAAQPLERQQESADQQKWTGGLPNINTVRTTPQTRTNIDNRTKRDVMLLIW</sequence>
<gene>
    <name evidence="4" type="primary">YTHDC2</name>
</gene>
<feature type="region of interest" description="Disordered" evidence="2">
    <location>
        <begin position="1"/>
        <end position="29"/>
    </location>
</feature>
<dbReference type="SUPFAM" id="SSF52540">
    <property type="entry name" value="P-loop containing nucleoside triphosphate hydrolases"/>
    <property type="match status" value="1"/>
</dbReference>
<protein>
    <recommendedName>
        <fullName evidence="3">R3H domain-containing protein</fullName>
    </recommendedName>
</protein>
<keyword evidence="5" id="KW-1185">Reference proteome</keyword>
<dbReference type="PANTHER" id="PTHR18934:SF213">
    <property type="entry name" value="3'-5' RNA HELICASE YTHDC2"/>
    <property type="match status" value="1"/>
</dbReference>
<feature type="region of interest" description="Disordered" evidence="2">
    <location>
        <begin position="611"/>
        <end position="631"/>
    </location>
</feature>
<dbReference type="Proteomes" id="UP000694402">
    <property type="component" value="Unassembled WGS sequence"/>
</dbReference>
<dbReference type="PANTHER" id="PTHR18934">
    <property type="entry name" value="ATP-DEPENDENT RNA HELICASE"/>
    <property type="match status" value="1"/>
</dbReference>
<accession>A0A8C8F0K5</accession>
<feature type="compositionally biased region" description="Polar residues" evidence="2">
    <location>
        <begin position="616"/>
        <end position="631"/>
    </location>
</feature>
<dbReference type="GO" id="GO:0003723">
    <property type="term" value="F:RNA binding"/>
    <property type="evidence" value="ECO:0007669"/>
    <property type="project" value="TreeGrafter"/>
</dbReference>
<evidence type="ECO:0000313" key="5">
    <source>
        <dbReference type="Proteomes" id="UP000694402"/>
    </source>
</evidence>
<dbReference type="SUPFAM" id="SSF48403">
    <property type="entry name" value="Ankyrin repeat"/>
    <property type="match status" value="1"/>
</dbReference>
<evidence type="ECO:0000313" key="4">
    <source>
        <dbReference type="Ensembl" id="ENSOTSP00005027776.1"/>
    </source>
</evidence>
<dbReference type="InterPro" id="IPR036867">
    <property type="entry name" value="R3H_dom_sf"/>
</dbReference>
<dbReference type="Gene3D" id="1.25.40.20">
    <property type="entry name" value="Ankyrin repeat-containing domain"/>
    <property type="match status" value="1"/>
</dbReference>
<evidence type="ECO:0000256" key="1">
    <source>
        <dbReference type="PROSITE-ProRule" id="PRU00023"/>
    </source>
</evidence>
<feature type="region of interest" description="Disordered" evidence="2">
    <location>
        <begin position="138"/>
        <end position="164"/>
    </location>
</feature>
<evidence type="ECO:0000256" key="2">
    <source>
        <dbReference type="SAM" id="MobiDB-lite"/>
    </source>
</evidence>
<dbReference type="GO" id="GO:0004386">
    <property type="term" value="F:helicase activity"/>
    <property type="evidence" value="ECO:0007669"/>
    <property type="project" value="TreeGrafter"/>
</dbReference>
<dbReference type="InterPro" id="IPR001374">
    <property type="entry name" value="R3H_dom"/>
</dbReference>
<dbReference type="SUPFAM" id="SSF82708">
    <property type="entry name" value="R3H domain"/>
    <property type="match status" value="1"/>
</dbReference>
<evidence type="ECO:0000259" key="3">
    <source>
        <dbReference type="Pfam" id="PF01424"/>
    </source>
</evidence>
<feature type="repeat" description="ANK" evidence="1">
    <location>
        <begin position="455"/>
        <end position="487"/>
    </location>
</feature>
<dbReference type="AlphaFoldDB" id="A0A8C8F0K5"/>
<dbReference type="Gene3D" id="3.30.1370.50">
    <property type="entry name" value="R3H-like domain"/>
    <property type="match status" value="1"/>
</dbReference>
<dbReference type="InterPro" id="IPR002110">
    <property type="entry name" value="Ankyrin_rpt"/>
</dbReference>
<reference evidence="4" key="1">
    <citation type="submission" date="2025-08" db="UniProtKB">
        <authorList>
            <consortium name="Ensembl"/>
        </authorList>
    </citation>
    <scope>IDENTIFICATION</scope>
</reference>